<dbReference type="Pfam" id="PF00076">
    <property type="entry name" value="RRM_1"/>
    <property type="match status" value="4"/>
</dbReference>
<dbReference type="PANTHER" id="PTHR13952:SF9">
    <property type="entry name" value="SERINE_ARGININE REPETITIVE MATRIX PROTEIN 1-LIKE"/>
    <property type="match status" value="1"/>
</dbReference>
<feature type="domain" description="RRM" evidence="6">
    <location>
        <begin position="790"/>
        <end position="866"/>
    </location>
</feature>
<feature type="domain" description="RRM" evidence="6">
    <location>
        <begin position="697"/>
        <end position="774"/>
    </location>
</feature>
<keyword evidence="8" id="KW-1185">Reference proteome</keyword>
<evidence type="ECO:0000259" key="6">
    <source>
        <dbReference type="PROSITE" id="PS50102"/>
    </source>
</evidence>
<keyword evidence="2" id="KW-0677">Repeat</keyword>
<dbReference type="InterPro" id="IPR003954">
    <property type="entry name" value="RRM_euk-type"/>
</dbReference>
<keyword evidence="3" id="KW-0539">Nucleus</keyword>
<dbReference type="SMART" id="SM00361">
    <property type="entry name" value="RRM_1"/>
    <property type="match status" value="3"/>
</dbReference>
<evidence type="ECO:0000256" key="2">
    <source>
        <dbReference type="ARBA" id="ARBA00022737"/>
    </source>
</evidence>
<feature type="region of interest" description="Disordered" evidence="5">
    <location>
        <begin position="551"/>
        <end position="606"/>
    </location>
</feature>
<dbReference type="InterPro" id="IPR012677">
    <property type="entry name" value="Nucleotide-bd_a/b_plait_sf"/>
</dbReference>
<comment type="subcellular location">
    <subcellularLocation>
        <location evidence="1">Nucleus</location>
    </subcellularLocation>
</comment>
<feature type="domain" description="RRM" evidence="6">
    <location>
        <begin position="889"/>
        <end position="961"/>
    </location>
</feature>
<dbReference type="SMART" id="SM00386">
    <property type="entry name" value="HAT"/>
    <property type="match status" value="8"/>
</dbReference>
<dbReference type="PROSITE" id="PS50102">
    <property type="entry name" value="RRM"/>
    <property type="match status" value="4"/>
</dbReference>
<dbReference type="Gene3D" id="3.30.70.330">
    <property type="match status" value="4"/>
</dbReference>
<feature type="compositionally biased region" description="Basic and acidic residues" evidence="5">
    <location>
        <begin position="569"/>
        <end position="592"/>
    </location>
</feature>
<feature type="domain" description="RRM" evidence="6">
    <location>
        <begin position="615"/>
        <end position="691"/>
    </location>
</feature>
<dbReference type="CDD" id="cd00590">
    <property type="entry name" value="RRM_SF"/>
    <property type="match status" value="2"/>
</dbReference>
<dbReference type="InterPro" id="IPR003107">
    <property type="entry name" value="HAT"/>
</dbReference>
<dbReference type="InterPro" id="IPR008847">
    <property type="entry name" value="Suf"/>
</dbReference>
<dbReference type="EMBL" id="JASJQH010000074">
    <property type="protein sequence ID" value="KAK9767497.1"/>
    <property type="molecule type" value="Genomic_DNA"/>
</dbReference>
<dbReference type="PANTHER" id="PTHR13952">
    <property type="entry name" value="U1 SMALL NUCLEAR RIBONUCLEOPROTEIN 70 KD"/>
    <property type="match status" value="1"/>
</dbReference>
<sequence>MTSNPEKEMEIDSSASSSSEEMEIQELEIDPNMEKKVTELREQLVVNPYQYETHVQYISTLRSLSVFEELKEAREKMHQYFPLTETLWIEWIQDEIAIAMEIEEKQHILNLFEKAIEDYLSIDIWFRYTNYMVEEYKAFVESPNESLKTMFNLEKVREIFHRAVNTTGYHYKLSHIIWNRFRDFEMEFLETEFSEKQYNRVKELYLKRINTPHAELENTFSQYSTFVTKYSNQNYEAEMVAANPIYTKAMGFCTQIELYEVALEQTANSLKSYQQYIEFLRKSKDLDVFYVKSMYERALQIHCLDPSLWDDYIVYLLGNFRIQNIVLKVCERSVRNCPWSGDLWSHFVRTTESFKGTEIDLNALVEKSLQSGSLQSNLEEFIKLCLTCCDFIRHRFQHHPDAEKLRSGFLYVSQMITNVFPDGDPYCRVEYNWINTETKVVKDIAKARKLWDSLIKRRGGESEIWLRYIEFEKHHDTVSKVQSIFKQAHLKQMDWPERIFEAWLAYEHEMGSVENFELAYTRISQQRKILQLKQEQAIQYEAEATIRESNKREKRLEKDREFRAKRRQKEKEKKSEKRKSEAVKEIQSHEDNAVDDSENPALKKQKLSKTRKDDFTVFISNLNPETDEVEIAEFFKDCGTVVDVRIVKDKDSISKGYAYIEFADEEQAQKAQAKDGQVLNGKEISAHVNPEKTADPKTIFVCNFSRNIEESAIQDLFKPFGEIEEIRMPLTKEGRSRCFAYVQFKHSESAEAAVSLDGQEFEPGKPLSVAISDPSKKKKPNPLHDDASPKTLFVANFPLKTTKEELQSLFQQYGNLQEVRIVSNQAGKSKGCGFVEYQDENCARAALSLNDYNYNGRHIAVSIADPEKSLEKKKEKKDNEEEKLKIESHSVYIKGLSDETTIVTLRAEFKKYGKIRNARLMPDKNAATVEYFEESDVGKAVLGLNDTMLDGQIIHVEPSNSDLAKLSNQMPKPSPAIPVPTALLPRRIQRPATKLTTQRFRPVAKMHPENPPTPASSTSTSAKSNTDFRDLFLASRKK</sequence>
<organism evidence="7 8">
    <name type="scientific">Basidiobolus ranarum</name>
    <dbReference type="NCBI Taxonomy" id="34480"/>
    <lineage>
        <taxon>Eukaryota</taxon>
        <taxon>Fungi</taxon>
        <taxon>Fungi incertae sedis</taxon>
        <taxon>Zoopagomycota</taxon>
        <taxon>Entomophthoromycotina</taxon>
        <taxon>Basidiobolomycetes</taxon>
        <taxon>Basidiobolales</taxon>
        <taxon>Basidiobolaceae</taxon>
        <taxon>Basidiobolus</taxon>
    </lineage>
</organism>
<name>A0ABR2X1D4_9FUNG</name>
<dbReference type="Gene3D" id="1.25.40.10">
    <property type="entry name" value="Tetratricopeptide repeat domain"/>
    <property type="match status" value="2"/>
</dbReference>
<evidence type="ECO:0000313" key="8">
    <source>
        <dbReference type="Proteomes" id="UP001479436"/>
    </source>
</evidence>
<protein>
    <submittedName>
        <fullName evidence="7">Splicing factor</fullName>
    </submittedName>
</protein>
<gene>
    <name evidence="7" type="primary">PRP24</name>
    <name evidence="7" type="ORF">K7432_002681</name>
</gene>
<keyword evidence="4" id="KW-0694">RNA-binding</keyword>
<dbReference type="Pfam" id="PF05843">
    <property type="entry name" value="Suf"/>
    <property type="match status" value="1"/>
</dbReference>
<feature type="region of interest" description="Disordered" evidence="5">
    <location>
        <begin position="992"/>
        <end position="1038"/>
    </location>
</feature>
<evidence type="ECO:0000313" key="7">
    <source>
        <dbReference type="EMBL" id="KAK9767497.1"/>
    </source>
</evidence>
<evidence type="ECO:0000256" key="4">
    <source>
        <dbReference type="PROSITE-ProRule" id="PRU00176"/>
    </source>
</evidence>
<accession>A0ABR2X1D4</accession>
<dbReference type="InterPro" id="IPR000504">
    <property type="entry name" value="RRM_dom"/>
</dbReference>
<dbReference type="InterPro" id="IPR011990">
    <property type="entry name" value="TPR-like_helical_dom_sf"/>
</dbReference>
<dbReference type="InterPro" id="IPR035979">
    <property type="entry name" value="RBD_domain_sf"/>
</dbReference>
<reference evidence="7 8" key="1">
    <citation type="submission" date="2023-04" db="EMBL/GenBank/DDBJ databases">
        <title>Genome of Basidiobolus ranarum AG-B5.</title>
        <authorList>
            <person name="Stajich J.E."/>
            <person name="Carter-House D."/>
            <person name="Gryganskyi A."/>
        </authorList>
    </citation>
    <scope>NUCLEOTIDE SEQUENCE [LARGE SCALE GENOMIC DNA]</scope>
    <source>
        <strain evidence="7 8">AG-B5</strain>
    </source>
</reference>
<feature type="compositionally biased region" description="Basic and acidic residues" evidence="5">
    <location>
        <begin position="1"/>
        <end position="10"/>
    </location>
</feature>
<dbReference type="SUPFAM" id="SSF54928">
    <property type="entry name" value="RNA-binding domain, RBD"/>
    <property type="match status" value="4"/>
</dbReference>
<dbReference type="SMART" id="SM00360">
    <property type="entry name" value="RRM"/>
    <property type="match status" value="4"/>
</dbReference>
<feature type="region of interest" description="Disordered" evidence="5">
    <location>
        <begin position="1"/>
        <end position="28"/>
    </location>
</feature>
<feature type="compositionally biased region" description="Basic and acidic residues" evidence="5">
    <location>
        <begin position="551"/>
        <end position="562"/>
    </location>
</feature>
<comment type="caution">
    <text evidence="7">The sequence shown here is derived from an EMBL/GenBank/DDBJ whole genome shotgun (WGS) entry which is preliminary data.</text>
</comment>
<evidence type="ECO:0000256" key="3">
    <source>
        <dbReference type="ARBA" id="ARBA00023242"/>
    </source>
</evidence>
<proteinExistence type="predicted"/>
<dbReference type="Proteomes" id="UP001479436">
    <property type="component" value="Unassembled WGS sequence"/>
</dbReference>
<feature type="region of interest" description="Disordered" evidence="5">
    <location>
        <begin position="765"/>
        <end position="787"/>
    </location>
</feature>
<evidence type="ECO:0000256" key="1">
    <source>
        <dbReference type="ARBA" id="ARBA00004123"/>
    </source>
</evidence>
<evidence type="ECO:0000256" key="5">
    <source>
        <dbReference type="SAM" id="MobiDB-lite"/>
    </source>
</evidence>
<dbReference type="InterPro" id="IPR051183">
    <property type="entry name" value="U1_U11-U12_snRNP_70-35kDa"/>
</dbReference>
<dbReference type="SUPFAM" id="SSF48452">
    <property type="entry name" value="TPR-like"/>
    <property type="match status" value="1"/>
</dbReference>